<feature type="domain" description="Pyrrolo-quinoline quinone repeat" evidence="2">
    <location>
        <begin position="443"/>
        <end position="581"/>
    </location>
</feature>
<dbReference type="Gene3D" id="2.130.10.10">
    <property type="entry name" value="YVTN repeat-like/Quinoprotein amine dehydrogenase"/>
    <property type="match status" value="1"/>
</dbReference>
<dbReference type="EMBL" id="BJTG01000005">
    <property type="protein sequence ID" value="GEJ57558.1"/>
    <property type="molecule type" value="Genomic_DNA"/>
</dbReference>
<dbReference type="AlphaFoldDB" id="A0A7I9VMW9"/>
<gene>
    <name evidence="3" type="ORF">AMYX_22990</name>
</gene>
<dbReference type="InterPro" id="IPR002372">
    <property type="entry name" value="PQQ_rpt_dom"/>
</dbReference>
<comment type="caution">
    <text evidence="3">The sequence shown here is derived from an EMBL/GenBank/DDBJ whole genome shotgun (WGS) entry which is preliminary data.</text>
</comment>
<accession>A0A7I9VMW9</accession>
<reference evidence="4" key="1">
    <citation type="journal article" date="2020" name="Appl. Environ. Microbiol.">
        <title>Diazotrophic Anaeromyxobacter Isolates from Soils.</title>
        <authorList>
            <person name="Masuda Y."/>
            <person name="Yamanaka H."/>
            <person name="Xu Z.X."/>
            <person name="Shiratori Y."/>
            <person name="Aono T."/>
            <person name="Amachi S."/>
            <person name="Senoo K."/>
            <person name="Itoh H."/>
        </authorList>
    </citation>
    <scope>NUCLEOTIDE SEQUENCE [LARGE SCALE GENOMIC DNA]</scope>
    <source>
        <strain evidence="4">R267</strain>
    </source>
</reference>
<dbReference type="InterPro" id="IPR015943">
    <property type="entry name" value="WD40/YVTN_repeat-like_dom_sf"/>
</dbReference>
<dbReference type="Proteomes" id="UP000503640">
    <property type="component" value="Unassembled WGS sequence"/>
</dbReference>
<dbReference type="SUPFAM" id="SSF50998">
    <property type="entry name" value="Quinoprotein alcohol dehydrogenase-like"/>
    <property type="match status" value="1"/>
</dbReference>
<feature type="region of interest" description="Disordered" evidence="1">
    <location>
        <begin position="620"/>
        <end position="641"/>
    </location>
</feature>
<protein>
    <recommendedName>
        <fullName evidence="2">Pyrrolo-quinoline quinone repeat domain-containing protein</fullName>
    </recommendedName>
</protein>
<name>A0A7I9VMW9_9BACT</name>
<dbReference type="InterPro" id="IPR011047">
    <property type="entry name" value="Quinoprotein_ADH-like_sf"/>
</dbReference>
<dbReference type="PROSITE" id="PS51257">
    <property type="entry name" value="PROKAR_LIPOPROTEIN"/>
    <property type="match status" value="1"/>
</dbReference>
<dbReference type="RefSeq" id="WP_176065244.1">
    <property type="nucleotide sequence ID" value="NZ_BJTG01000005.1"/>
</dbReference>
<organism evidence="3 4">
    <name type="scientific">Anaeromyxobacter diazotrophicus</name>
    <dbReference type="NCBI Taxonomy" id="2590199"/>
    <lineage>
        <taxon>Bacteria</taxon>
        <taxon>Pseudomonadati</taxon>
        <taxon>Myxococcota</taxon>
        <taxon>Myxococcia</taxon>
        <taxon>Myxococcales</taxon>
        <taxon>Cystobacterineae</taxon>
        <taxon>Anaeromyxobacteraceae</taxon>
        <taxon>Anaeromyxobacter</taxon>
    </lineage>
</organism>
<sequence>MRLLFTSLVAIGLACGGGSAPGGCRANAECGAGLVCVVPASGQPGTCQKPPIAIALTAPPAGARAGAAGLAVTARVTLAAADGVPPPVALVVDGAEVGPLAQSARDGAVVSYAGTYLPPAGLVATPTLFVVARTSAGVIPSDGVFVDVDTKPPVLKRTVGPACGTRAACPRDGAIDLFVAVAEDHPGVVEATVDLDGHQLAIPFQPAAVGTDLTVAVPLAKYPFPRFSGTVKVRVHARDAFGNEAVLDDLPAFPVTRLRWTKDLRDASQSALKVTGAAVRSSGEVVVGASDGKLRVVSADGAGLLPTTVSSFAISSAPSLGASTIWVGSDDGKLYGYSESDGVAFGCPSTAAVGAMFTPAVVSGTPELVFSAGGASAIYGMSADKKCLGGTGVSTTDPVTTASISKGGKLFLLTSRAARSTLRRYSTGLAEEASGATSCGTVATPPAIDQDGHILLACAGGEIVKCDATTLAPTLLATLSDYAPESIVLFPGGDLLVGTNDHKLHRLTPPATGTGAWTDAWSALPALTSSVRGVLVAEQDRDGVVAYAVTADGQLYALAADGQARWSTVGEVSAPLGISPLTFPTIAPAASASQLPTLYAGSDDGHLYAVVVDSALDPRSPWPKSHHDARNSGDAGAPVYP</sequence>
<evidence type="ECO:0000313" key="4">
    <source>
        <dbReference type="Proteomes" id="UP000503640"/>
    </source>
</evidence>
<dbReference type="Gene3D" id="2.40.128.630">
    <property type="match status" value="1"/>
</dbReference>
<proteinExistence type="predicted"/>
<evidence type="ECO:0000313" key="3">
    <source>
        <dbReference type="EMBL" id="GEJ57558.1"/>
    </source>
</evidence>
<keyword evidence="4" id="KW-1185">Reference proteome</keyword>
<evidence type="ECO:0000256" key="1">
    <source>
        <dbReference type="SAM" id="MobiDB-lite"/>
    </source>
</evidence>
<dbReference type="Pfam" id="PF13360">
    <property type="entry name" value="PQQ_2"/>
    <property type="match status" value="1"/>
</dbReference>
<evidence type="ECO:0000259" key="2">
    <source>
        <dbReference type="Pfam" id="PF13360"/>
    </source>
</evidence>